<feature type="non-terminal residue" evidence="2">
    <location>
        <position position="1"/>
    </location>
</feature>
<name>A0ABR7R0P4_9GAMM</name>
<dbReference type="Pfam" id="PF14436">
    <property type="entry name" value="EndoU_bacteria"/>
    <property type="match status" value="1"/>
</dbReference>
<evidence type="ECO:0000259" key="1">
    <source>
        <dbReference type="Pfam" id="PF14436"/>
    </source>
</evidence>
<protein>
    <submittedName>
        <fullName evidence="2">EndoU domain-containing protein</fullName>
    </submittedName>
</protein>
<accession>A0ABR7R0P4</accession>
<feature type="domain" description="Bacterial EndoU nuclease" evidence="1">
    <location>
        <begin position="2"/>
        <end position="63"/>
    </location>
</feature>
<organism evidence="2 3">
    <name type="scientific">Frischella japonica</name>
    <dbReference type="NCBI Taxonomy" id="2741544"/>
    <lineage>
        <taxon>Bacteria</taxon>
        <taxon>Pseudomonadati</taxon>
        <taxon>Pseudomonadota</taxon>
        <taxon>Gammaproteobacteria</taxon>
        <taxon>Orbales</taxon>
        <taxon>Orbaceae</taxon>
        <taxon>Frischella</taxon>
    </lineage>
</organism>
<keyword evidence="3" id="KW-1185">Reference proteome</keyword>
<sequence>AETTFFPEHWSKRQTEMEIKSAFENSKPNPDNKEMWQGTSSSGIEMEGFYKKPNGTGATAWPVYQGVKK</sequence>
<dbReference type="EMBL" id="JABURY010000032">
    <property type="protein sequence ID" value="MBC9132025.1"/>
    <property type="molecule type" value="Genomic_DNA"/>
</dbReference>
<dbReference type="Proteomes" id="UP000651208">
    <property type="component" value="Unassembled WGS sequence"/>
</dbReference>
<comment type="caution">
    <text evidence="2">The sequence shown here is derived from an EMBL/GenBank/DDBJ whole genome shotgun (WGS) entry which is preliminary data.</text>
</comment>
<evidence type="ECO:0000313" key="3">
    <source>
        <dbReference type="Proteomes" id="UP000651208"/>
    </source>
</evidence>
<gene>
    <name evidence="2" type="ORF">FcAc13_12025</name>
</gene>
<proteinExistence type="predicted"/>
<reference evidence="2 3" key="1">
    <citation type="submission" date="2020-06" db="EMBL/GenBank/DDBJ databases">
        <title>Frischella cerana isolated from Apis cerana gut homogenate.</title>
        <authorList>
            <person name="Wolter L.A."/>
            <person name="Suenami S."/>
            <person name="Miyazaki R."/>
        </authorList>
    </citation>
    <scope>NUCLEOTIDE SEQUENCE [LARGE SCALE GENOMIC DNA]</scope>
    <source>
        <strain evidence="2 3">Ac13</strain>
    </source>
</reference>
<dbReference type="InterPro" id="IPR029501">
    <property type="entry name" value="EndoU_bac"/>
</dbReference>
<evidence type="ECO:0000313" key="2">
    <source>
        <dbReference type="EMBL" id="MBC9132025.1"/>
    </source>
</evidence>
<dbReference type="RefSeq" id="WP_187756467.1">
    <property type="nucleotide sequence ID" value="NZ_JABURY010000032.1"/>
</dbReference>